<organism evidence="3">
    <name type="scientific">Onchocerca ochengi</name>
    <name type="common">Filarial nematode worm</name>
    <dbReference type="NCBI Taxonomy" id="42157"/>
    <lineage>
        <taxon>Eukaryota</taxon>
        <taxon>Metazoa</taxon>
        <taxon>Ecdysozoa</taxon>
        <taxon>Nematoda</taxon>
        <taxon>Chromadorea</taxon>
        <taxon>Rhabditida</taxon>
        <taxon>Spirurina</taxon>
        <taxon>Spiruromorpha</taxon>
        <taxon>Filarioidea</taxon>
        <taxon>Onchocercidae</taxon>
        <taxon>Onchocerca</taxon>
    </lineage>
</organism>
<sequence>MKNYQEYQRFYRSLRFIPMGNEYRNGGIRFEAAVEKQDSKRKGSTVRLVRRRRSGYGIAISSDEEEKNEQN</sequence>
<accession>A0A182EM64</accession>
<dbReference type="WBParaSite" id="nOo.2.0.1.t09207-RA">
    <property type="protein sequence ID" value="nOo.2.0.1.t09207-RA"/>
    <property type="gene ID" value="nOo.2.0.1.g09207"/>
</dbReference>
<name>A0A182EM64_ONCOC</name>
<dbReference type="AlphaFoldDB" id="A0A182EM64"/>
<evidence type="ECO:0000313" key="3">
    <source>
        <dbReference type="WBParaSite" id="nOo.2.0.1.t09207-RA"/>
    </source>
</evidence>
<evidence type="ECO:0000313" key="1">
    <source>
        <dbReference type="EMBL" id="VDM92499.1"/>
    </source>
</evidence>
<gene>
    <name evidence="1" type="ORF">NOO_LOCUS9207</name>
</gene>
<keyword evidence="2" id="KW-1185">Reference proteome</keyword>
<dbReference type="OrthoDB" id="5875654at2759"/>
<evidence type="ECO:0000313" key="2">
    <source>
        <dbReference type="Proteomes" id="UP000271087"/>
    </source>
</evidence>
<dbReference type="Proteomes" id="UP000271087">
    <property type="component" value="Unassembled WGS sequence"/>
</dbReference>
<protein>
    <submittedName>
        <fullName evidence="1 3">Uncharacterized protein</fullName>
    </submittedName>
</protein>
<reference evidence="1 2" key="2">
    <citation type="submission" date="2018-08" db="EMBL/GenBank/DDBJ databases">
        <authorList>
            <person name="Laetsch R D."/>
            <person name="Stevens L."/>
            <person name="Kumar S."/>
            <person name="Blaxter L. M."/>
        </authorList>
    </citation>
    <scope>NUCLEOTIDE SEQUENCE [LARGE SCALE GENOMIC DNA]</scope>
</reference>
<reference evidence="3" key="1">
    <citation type="submission" date="2016-06" db="UniProtKB">
        <authorList>
            <consortium name="WormBaseParasite"/>
        </authorList>
    </citation>
    <scope>IDENTIFICATION</scope>
</reference>
<dbReference type="EMBL" id="UYRW01004324">
    <property type="protein sequence ID" value="VDM92499.1"/>
    <property type="molecule type" value="Genomic_DNA"/>
</dbReference>
<dbReference type="STRING" id="42157.A0A182EM64"/>
<proteinExistence type="predicted"/>